<sequence>MRTFILYIAMCFCLCFVFKGQAQQNSKEKNFDIESFEGKTKEKLQFLVYGMSPKLLFDNSMNPIYIWNEDKEIESVEIIGAKQFKILLDSNFKADYKNVKSLVLRLNTGEKLELTEKDFILFDNLEFLVIQFDEEATLKQIIDKFQELQLSGKFKQVELLIERIYKMDSYEE</sequence>
<organism evidence="2 3">
    <name type="scientific">Myroides guanonis</name>
    <dbReference type="NCBI Taxonomy" id="1150112"/>
    <lineage>
        <taxon>Bacteria</taxon>
        <taxon>Pseudomonadati</taxon>
        <taxon>Bacteroidota</taxon>
        <taxon>Flavobacteriia</taxon>
        <taxon>Flavobacteriales</taxon>
        <taxon>Flavobacteriaceae</taxon>
        <taxon>Myroides</taxon>
    </lineage>
</organism>
<protein>
    <recommendedName>
        <fullName evidence="4">DUF4369 domain-containing protein</fullName>
    </recommendedName>
</protein>
<dbReference type="AlphaFoldDB" id="A0A1I3THT7"/>
<feature type="signal peptide" evidence="1">
    <location>
        <begin position="1"/>
        <end position="22"/>
    </location>
</feature>
<name>A0A1I3THT7_9FLAO</name>
<evidence type="ECO:0008006" key="4">
    <source>
        <dbReference type="Google" id="ProtNLM"/>
    </source>
</evidence>
<dbReference type="EMBL" id="FORU01000013">
    <property type="protein sequence ID" value="SFJ70455.1"/>
    <property type="molecule type" value="Genomic_DNA"/>
</dbReference>
<gene>
    <name evidence="2" type="ORF">SAMN04487893_11390</name>
</gene>
<dbReference type="RefSeq" id="WP_090680179.1">
    <property type="nucleotide sequence ID" value="NZ_FORU01000013.1"/>
</dbReference>
<proteinExistence type="predicted"/>
<dbReference type="Proteomes" id="UP000243887">
    <property type="component" value="Unassembled WGS sequence"/>
</dbReference>
<dbReference type="OrthoDB" id="1454429at2"/>
<evidence type="ECO:0000256" key="1">
    <source>
        <dbReference type="SAM" id="SignalP"/>
    </source>
</evidence>
<keyword evidence="3" id="KW-1185">Reference proteome</keyword>
<reference evidence="3" key="1">
    <citation type="submission" date="2016-10" db="EMBL/GenBank/DDBJ databases">
        <authorList>
            <person name="Varghese N."/>
            <person name="Submissions S."/>
        </authorList>
    </citation>
    <scope>NUCLEOTIDE SEQUENCE [LARGE SCALE GENOMIC DNA]</scope>
    <source>
        <strain evidence="3">DSM 26542</strain>
    </source>
</reference>
<dbReference type="STRING" id="1150112.SAMN04487893_11390"/>
<feature type="chain" id="PRO_5017317659" description="DUF4369 domain-containing protein" evidence="1">
    <location>
        <begin position="23"/>
        <end position="172"/>
    </location>
</feature>
<evidence type="ECO:0000313" key="2">
    <source>
        <dbReference type="EMBL" id="SFJ70455.1"/>
    </source>
</evidence>
<accession>A0A1I3THT7</accession>
<evidence type="ECO:0000313" key="3">
    <source>
        <dbReference type="Proteomes" id="UP000243887"/>
    </source>
</evidence>
<keyword evidence="1" id="KW-0732">Signal</keyword>